<evidence type="ECO:0000313" key="6">
    <source>
        <dbReference type="EMBL" id="AKV78036.1"/>
    </source>
</evidence>
<dbReference type="Gene3D" id="6.10.30.10">
    <property type="match status" value="1"/>
</dbReference>
<evidence type="ECO:0000313" key="10">
    <source>
        <dbReference type="Proteomes" id="UP000056255"/>
    </source>
</evidence>
<dbReference type="SUPFAM" id="SSF50249">
    <property type="entry name" value="Nucleic acid-binding proteins"/>
    <property type="match status" value="1"/>
</dbReference>
<name>A0A088E2P1_9CREN</name>
<dbReference type="Proteomes" id="UP000062398">
    <property type="component" value="Chromosome"/>
</dbReference>
<dbReference type="EMBL" id="CP012175">
    <property type="protein sequence ID" value="AKV80281.1"/>
    <property type="molecule type" value="Genomic_DNA"/>
</dbReference>
<sequence length="177" mass="20167">MISDVRDAKQKEIAEVLKQLDMLTKMTGLPIYPEPKTGNPLWSDVRELDLRYQIPVKKISKFFDELKKGKVLATRCSKCGTVYFPPQDDCPKCKTSNLEWKEIQGEGEILTFTVISVKPPSFAHYPDYVVGIARFGDVNVTAWVDGPREKIKVGSRVKLDVSKREPEGYITYRLILV</sequence>
<dbReference type="RefSeq" id="WP_012020362.1">
    <property type="nucleotide sequence ID" value="NZ_AP019770.1"/>
</dbReference>
<dbReference type="InterPro" id="IPR022002">
    <property type="entry name" value="ChsH2_Znr"/>
</dbReference>
<dbReference type="EMBL" id="CP012173">
    <property type="protein sequence ID" value="AKV75789.1"/>
    <property type="molecule type" value="Genomic_DNA"/>
</dbReference>
<evidence type="ECO:0000313" key="4">
    <source>
        <dbReference type="EMBL" id="AKV73547.1"/>
    </source>
</evidence>
<organism evidence="3 9">
    <name type="scientific">Metallosphaera sedula</name>
    <dbReference type="NCBI Taxonomy" id="43687"/>
    <lineage>
        <taxon>Archaea</taxon>
        <taxon>Thermoproteota</taxon>
        <taxon>Thermoprotei</taxon>
        <taxon>Sulfolobales</taxon>
        <taxon>Sulfolobaceae</taxon>
        <taxon>Metallosphaera</taxon>
    </lineage>
</organism>
<evidence type="ECO:0000259" key="1">
    <source>
        <dbReference type="Pfam" id="PF01796"/>
    </source>
</evidence>
<dbReference type="Pfam" id="PF01796">
    <property type="entry name" value="OB_ChsH2_C"/>
    <property type="match status" value="1"/>
</dbReference>
<evidence type="ECO:0000313" key="9">
    <source>
        <dbReference type="Proteomes" id="UP000029084"/>
    </source>
</evidence>
<dbReference type="OrthoDB" id="9573at2157"/>
<protein>
    <submittedName>
        <fullName evidence="4">3-hydroxybutyryl-CoA epimerase</fullName>
    </submittedName>
</protein>
<reference evidence="3 9" key="1">
    <citation type="journal article" date="2014" name="J. Bacteriol.">
        <title>Role of an Archaeal PitA Transporter in the Copper and Arsenic Resistance of Metallosphaera sedula, an Extreme Thermoacidophile.</title>
        <authorList>
            <person name="McCarthy S."/>
            <person name="Ai C."/>
            <person name="Wheaton G."/>
            <person name="Tevatia R."/>
            <person name="Eckrich V."/>
            <person name="Kelly R."/>
            <person name="Blum P."/>
        </authorList>
    </citation>
    <scope>NUCLEOTIDE SEQUENCE [LARGE SCALE GENOMIC DNA]</scope>
    <source>
        <strain evidence="3 9">CuR1</strain>
    </source>
</reference>
<evidence type="ECO:0000313" key="11">
    <source>
        <dbReference type="Proteomes" id="UP000061362"/>
    </source>
</evidence>
<dbReference type="EMBL" id="CP008822">
    <property type="protein sequence ID" value="AIM26561.1"/>
    <property type="molecule type" value="Genomic_DNA"/>
</dbReference>
<dbReference type="InterPro" id="IPR052513">
    <property type="entry name" value="Thioester_dehydratase-like"/>
</dbReference>
<dbReference type="EMBL" id="CP012172">
    <property type="protein sequence ID" value="AKV73547.1"/>
    <property type="molecule type" value="Genomic_DNA"/>
</dbReference>
<reference evidence="11 12" key="2">
    <citation type="journal article" date="2015" name="Genome Announc.">
        <title>Complete Genome Sequences of Evolved Arsenate-Resistant Metallosphaera sedula Strains.</title>
        <authorList>
            <person name="Ai C."/>
            <person name="McCarthy S."/>
            <person name="Schackwitz W."/>
            <person name="Martin J."/>
            <person name="Lipzen A."/>
            <person name="Blum P."/>
        </authorList>
    </citation>
    <scope>NUCLEOTIDE SEQUENCE [LARGE SCALE GENOMIC DNA]</scope>
    <source>
        <strain evidence="6 12">ARS120-1</strain>
        <strain evidence="7 11">ARS120-2</strain>
        <strain evidence="4 14">ARS50-1</strain>
        <strain evidence="5 13">ARS50-2</strain>
    </source>
</reference>
<dbReference type="PANTHER" id="PTHR34075:SF6">
    <property type="entry name" value="DNA-BINDING PROTEIN"/>
    <property type="match status" value="1"/>
</dbReference>
<feature type="domain" description="ChsH2 rubredoxin-like zinc ribbon" evidence="2">
    <location>
        <begin position="63"/>
        <end position="99"/>
    </location>
</feature>
<dbReference type="PATRIC" id="fig|43687.5.peg.408"/>
<dbReference type="AlphaFoldDB" id="A0A088E2P1"/>
<evidence type="ECO:0000259" key="2">
    <source>
        <dbReference type="Pfam" id="PF12172"/>
    </source>
</evidence>
<dbReference type="OMA" id="GYLTYEF"/>
<gene>
    <name evidence="3" type="ORF">HA72_0397</name>
    <name evidence="4" type="ORF">MsedA_0410</name>
    <name evidence="5" type="ORF">MsedB_0410</name>
    <name evidence="6" type="ORF">MsedC_0409</name>
    <name evidence="7" type="ORF">MsedD_0410</name>
    <name evidence="8" type="ORF">MsedE_0410</name>
</gene>
<dbReference type="Proteomes" id="UP000061362">
    <property type="component" value="Chromosome"/>
</dbReference>
<evidence type="ECO:0000313" key="12">
    <source>
        <dbReference type="Proteomes" id="UP000062398"/>
    </source>
</evidence>
<dbReference type="Proteomes" id="UP000068832">
    <property type="component" value="Chromosome"/>
</dbReference>
<dbReference type="GeneID" id="91754844"/>
<dbReference type="Pfam" id="PF12172">
    <property type="entry name" value="zf-ChsH2"/>
    <property type="match status" value="1"/>
</dbReference>
<dbReference type="PANTHER" id="PTHR34075">
    <property type="entry name" value="BLR3430 PROTEIN"/>
    <property type="match status" value="1"/>
</dbReference>
<evidence type="ECO:0000313" key="13">
    <source>
        <dbReference type="Proteomes" id="UP000062475"/>
    </source>
</evidence>
<dbReference type="EMBL" id="CP012174">
    <property type="protein sequence ID" value="AKV78036.1"/>
    <property type="molecule type" value="Genomic_DNA"/>
</dbReference>
<dbReference type="InterPro" id="IPR012340">
    <property type="entry name" value="NA-bd_OB-fold"/>
</dbReference>
<feature type="domain" description="ChsH2 C-terminal OB-fold" evidence="1">
    <location>
        <begin position="100"/>
        <end position="160"/>
    </location>
</feature>
<evidence type="ECO:0000313" key="14">
    <source>
        <dbReference type="Proteomes" id="UP000068832"/>
    </source>
</evidence>
<proteinExistence type="predicted"/>
<evidence type="ECO:0000313" key="5">
    <source>
        <dbReference type="EMBL" id="AKV75789.1"/>
    </source>
</evidence>
<dbReference type="EMBL" id="CP012176">
    <property type="protein sequence ID" value="AKV82528.1"/>
    <property type="molecule type" value="Genomic_DNA"/>
</dbReference>
<evidence type="ECO:0000313" key="7">
    <source>
        <dbReference type="EMBL" id="AKV80281.1"/>
    </source>
</evidence>
<dbReference type="Proteomes" id="UP000056255">
    <property type="component" value="Chromosome"/>
</dbReference>
<dbReference type="Proteomes" id="UP000029084">
    <property type="component" value="Chromosome"/>
</dbReference>
<dbReference type="InterPro" id="IPR002878">
    <property type="entry name" value="ChsH2_C"/>
</dbReference>
<reference evidence="8 10" key="3">
    <citation type="submission" date="2015-07" db="EMBL/GenBank/DDBJ databases">
        <title>Physiological, transcriptional responses and genome re-sequencing of acid resistant extremely thermoacidophilic Metallosphaera sedula SARC-M1.</title>
        <authorList>
            <person name="Ai C."/>
            <person name="McCarthy S."/>
            <person name="Eckrich V."/>
            <person name="Rudrappa D."/>
            <person name="Qiu G."/>
            <person name="Blum P."/>
        </authorList>
    </citation>
    <scope>NUCLEOTIDE SEQUENCE [LARGE SCALE GENOMIC DNA]</scope>
    <source>
        <strain evidence="8 10">SARC-M1</strain>
    </source>
</reference>
<evidence type="ECO:0000313" key="3">
    <source>
        <dbReference type="EMBL" id="AIM26561.1"/>
    </source>
</evidence>
<accession>A0A088E2P1</accession>
<evidence type="ECO:0000313" key="8">
    <source>
        <dbReference type="EMBL" id="AKV82528.1"/>
    </source>
</evidence>
<dbReference type="Proteomes" id="UP000062475">
    <property type="component" value="Chromosome"/>
</dbReference>